<dbReference type="AlphaFoldDB" id="A0A0G0N4N7"/>
<dbReference type="STRING" id="1618550.UT39_C0011G0021"/>
<organism evidence="1 2">
    <name type="scientific">Candidatus Woesebacteria bacterium GW2011_GWA1_39_21</name>
    <dbReference type="NCBI Taxonomy" id="1618550"/>
    <lineage>
        <taxon>Bacteria</taxon>
        <taxon>Candidatus Woeseibacteriota</taxon>
    </lineage>
</organism>
<gene>
    <name evidence="1" type="ORF">UT39_C0011G0021</name>
</gene>
<sequence length="86" mass="9843">MSLVKESWIPGRVTLEERIKGFVGKARQALSFEDPDRDLRRELRAVDEAVRVRFQEGQKGGTVKTDNFEARYDKSGAVTRLSGRQF</sequence>
<accession>A0A0G0N4N7</accession>
<proteinExistence type="predicted"/>
<evidence type="ECO:0000313" key="2">
    <source>
        <dbReference type="Proteomes" id="UP000034246"/>
    </source>
</evidence>
<reference evidence="1 2" key="1">
    <citation type="journal article" date="2015" name="Nature">
        <title>rRNA introns, odd ribosomes, and small enigmatic genomes across a large radiation of phyla.</title>
        <authorList>
            <person name="Brown C.T."/>
            <person name="Hug L.A."/>
            <person name="Thomas B.C."/>
            <person name="Sharon I."/>
            <person name="Castelle C.J."/>
            <person name="Singh A."/>
            <person name="Wilkins M.J."/>
            <person name="Williams K.H."/>
            <person name="Banfield J.F."/>
        </authorList>
    </citation>
    <scope>NUCLEOTIDE SEQUENCE [LARGE SCALE GENOMIC DNA]</scope>
</reference>
<dbReference type="EMBL" id="LBWP01000011">
    <property type="protein sequence ID" value="KKR11149.1"/>
    <property type="molecule type" value="Genomic_DNA"/>
</dbReference>
<comment type="caution">
    <text evidence="1">The sequence shown here is derived from an EMBL/GenBank/DDBJ whole genome shotgun (WGS) entry which is preliminary data.</text>
</comment>
<protein>
    <submittedName>
        <fullName evidence="1">Uncharacterized protein</fullName>
    </submittedName>
</protein>
<name>A0A0G0N4N7_9BACT</name>
<evidence type="ECO:0000313" key="1">
    <source>
        <dbReference type="EMBL" id="KKR11149.1"/>
    </source>
</evidence>
<dbReference type="Proteomes" id="UP000034246">
    <property type="component" value="Unassembled WGS sequence"/>
</dbReference>